<organism evidence="1 2">
    <name type="scientific">Entomophthora muscae</name>
    <dbReference type="NCBI Taxonomy" id="34485"/>
    <lineage>
        <taxon>Eukaryota</taxon>
        <taxon>Fungi</taxon>
        <taxon>Fungi incertae sedis</taxon>
        <taxon>Zoopagomycota</taxon>
        <taxon>Entomophthoromycotina</taxon>
        <taxon>Entomophthoromycetes</taxon>
        <taxon>Entomophthorales</taxon>
        <taxon>Entomophthoraceae</taxon>
        <taxon>Entomophthora</taxon>
    </lineage>
</organism>
<reference evidence="1" key="1">
    <citation type="submission" date="2022-04" db="EMBL/GenBank/DDBJ databases">
        <title>Genome of the entomopathogenic fungus Entomophthora muscae.</title>
        <authorList>
            <person name="Elya C."/>
            <person name="Lovett B.R."/>
            <person name="Lee E."/>
            <person name="Macias A.M."/>
            <person name="Hajek A.E."/>
            <person name="De Bivort B.L."/>
            <person name="Kasson M.T."/>
            <person name="De Fine Licht H.H."/>
            <person name="Stajich J.E."/>
        </authorList>
    </citation>
    <scope>NUCLEOTIDE SEQUENCE</scope>
    <source>
        <strain evidence="1">Berkeley</strain>
    </source>
</reference>
<gene>
    <name evidence="1" type="ORF">DSO57_1004849</name>
</gene>
<name>A0ACC2RZ75_9FUNG</name>
<dbReference type="Proteomes" id="UP001165960">
    <property type="component" value="Unassembled WGS sequence"/>
</dbReference>
<comment type="caution">
    <text evidence="1">The sequence shown here is derived from an EMBL/GenBank/DDBJ whole genome shotgun (WGS) entry which is preliminary data.</text>
</comment>
<accession>A0ACC2RZ75</accession>
<evidence type="ECO:0000313" key="1">
    <source>
        <dbReference type="EMBL" id="KAJ9055332.1"/>
    </source>
</evidence>
<evidence type="ECO:0000313" key="2">
    <source>
        <dbReference type="Proteomes" id="UP001165960"/>
    </source>
</evidence>
<sequence length="335" mass="37488">MVEVQLVRIQSVRIWKKENVGVLFNVELRLQAEMTPFQQQIFDSILLLAGVVAMAANVLLIWILRRLRLFSVEIKLTAALAVVDLAIAILVVFTSISNIWFSDMSVAFLAFCRIKGPIDYFLLLFSPLLVALIALERYCRVVDSNISRVTWRYIGGCALLYICLVLSSAVMDGFSVSASGCDCSASAADSVLSAIVAFTLGFFMFVSLLVAIWAYLGILCYVDKARLNQECFINISRKKIRIRVISASVTYFVTIAPYAILLMLEGLRTPIPLDELDIIISLLIAFNLIINPCLILFSHSLISENLKRCFRNSPPQKHETNPFPHPLPSTQIPFQ</sequence>
<proteinExistence type="predicted"/>
<keyword evidence="2" id="KW-1185">Reference proteome</keyword>
<dbReference type="EMBL" id="QTSX02006402">
    <property type="protein sequence ID" value="KAJ9055332.1"/>
    <property type="molecule type" value="Genomic_DNA"/>
</dbReference>
<protein>
    <submittedName>
        <fullName evidence="1">Uncharacterized protein</fullName>
    </submittedName>
</protein>